<comment type="caution">
    <text evidence="1">The sequence shown here is derived from an EMBL/GenBank/DDBJ whole genome shotgun (WGS) entry which is preliminary data.</text>
</comment>
<evidence type="ECO:0000313" key="2">
    <source>
        <dbReference type="Proteomes" id="UP000637788"/>
    </source>
</evidence>
<accession>A0A917QJC4</accession>
<sequence length="69" mass="7706">MMLLRRGENGEVCDRARELAVADWMSPNWSVIVVVARSGLGRSDYRSKSAKVAVARRKELAMRRIIGCG</sequence>
<proteinExistence type="predicted"/>
<dbReference type="AlphaFoldDB" id="A0A917QJC4"/>
<name>A0A917QJC4_9ACTN</name>
<protein>
    <submittedName>
        <fullName evidence="1">Uncharacterized protein</fullName>
    </submittedName>
</protein>
<organism evidence="1 2">
    <name type="scientific">Streptomyces flaveus</name>
    <dbReference type="NCBI Taxonomy" id="66370"/>
    <lineage>
        <taxon>Bacteria</taxon>
        <taxon>Bacillati</taxon>
        <taxon>Actinomycetota</taxon>
        <taxon>Actinomycetes</taxon>
        <taxon>Kitasatosporales</taxon>
        <taxon>Streptomycetaceae</taxon>
        <taxon>Streptomyces</taxon>
        <taxon>Streptomyces aurantiacus group</taxon>
    </lineage>
</organism>
<gene>
    <name evidence="1" type="ORF">GCM10010094_12640</name>
</gene>
<dbReference type="Proteomes" id="UP000637788">
    <property type="component" value="Unassembled WGS sequence"/>
</dbReference>
<reference evidence="1" key="1">
    <citation type="journal article" date="2014" name="Int. J. Syst. Evol. Microbiol.">
        <title>Complete genome sequence of Corynebacterium casei LMG S-19264T (=DSM 44701T), isolated from a smear-ripened cheese.</title>
        <authorList>
            <consortium name="US DOE Joint Genome Institute (JGI-PGF)"/>
            <person name="Walter F."/>
            <person name="Albersmeier A."/>
            <person name="Kalinowski J."/>
            <person name="Ruckert C."/>
        </authorList>
    </citation>
    <scope>NUCLEOTIDE SEQUENCE</scope>
    <source>
        <strain evidence="1">JCM 3035</strain>
    </source>
</reference>
<dbReference type="EMBL" id="BMPQ01000002">
    <property type="protein sequence ID" value="GGK53703.1"/>
    <property type="molecule type" value="Genomic_DNA"/>
</dbReference>
<keyword evidence="2" id="KW-1185">Reference proteome</keyword>
<reference evidence="1" key="2">
    <citation type="submission" date="2020-09" db="EMBL/GenBank/DDBJ databases">
        <authorList>
            <person name="Sun Q."/>
            <person name="Ohkuma M."/>
        </authorList>
    </citation>
    <scope>NUCLEOTIDE SEQUENCE</scope>
    <source>
        <strain evidence="1">JCM 3035</strain>
    </source>
</reference>
<evidence type="ECO:0000313" key="1">
    <source>
        <dbReference type="EMBL" id="GGK53703.1"/>
    </source>
</evidence>